<dbReference type="SUPFAM" id="SSF56059">
    <property type="entry name" value="Glutathione synthetase ATP-binding domain-like"/>
    <property type="match status" value="1"/>
</dbReference>
<reference evidence="3" key="1">
    <citation type="submission" date="2025-08" db="UniProtKB">
        <authorList>
            <consortium name="RefSeq"/>
        </authorList>
    </citation>
    <scope>IDENTIFICATION</scope>
</reference>
<dbReference type="PANTHER" id="PTHR11130:SF0">
    <property type="entry name" value="GLUTATHIONE SYNTHETASE"/>
    <property type="match status" value="1"/>
</dbReference>
<dbReference type="GO" id="GO:0005524">
    <property type="term" value="F:ATP binding"/>
    <property type="evidence" value="ECO:0007669"/>
    <property type="project" value="InterPro"/>
</dbReference>
<dbReference type="SUPFAM" id="SSF52440">
    <property type="entry name" value="PreATP-grasp domain"/>
    <property type="match status" value="1"/>
</dbReference>
<evidence type="ECO:0000313" key="3">
    <source>
        <dbReference type="RefSeq" id="XP_026190338.1"/>
    </source>
</evidence>
<dbReference type="Pfam" id="PF03199">
    <property type="entry name" value="GSH_synthase"/>
    <property type="match status" value="1"/>
</dbReference>
<sequence length="761" mass="83327">MQERIEGLGGDEQLLGALLRLYTAARHLHEATQPNAAVAPESKSNECVIPLQLQPRQHPFPDLHRLVVSKQSISLLLHQAVRWCSSHGVLMDQQQQHQLQQQKQQQLCSAEPLKLQLAPFCVLPSPFPYSRYAQAVSVGVHFNVLIDNITKDPLWLQQHLQRAAACDSFLSSLLGIMQRVYMGDGCGSVPPRRIDQDIRLHLLRADYMLDTSEGDFPEEEEDARASKDVEGWPLRLVEVNTIAVSFAGLGKRISQLHAHLVRQLAASTEVTRGLLPDTRLLEGAPSDSVVCPENNPVRDMARAVSAAHSAYVQRQKHNQQLQFQQQLQLQQFPVVMLMVSLEGELNVYDQLMLQEAIETASGAQLLRVSPQQLYDLWQQKQLVLLHADGIATTGVSQLPRPSRAGRLLLRVTGSPCQACMRCHTCCCCSGGVIQEPPVQQQQASGVECLCGVCEVSLVLLRSLYDPAHFCHEGIWLLREILELSDAVKVPSVPAQLAGTKKVQQLFSPDTRVSAQLKQRHQHPLQGSDAAPTEDVLERFLPDAAARAALQAVLQPHVDPADAPCAATPTHSAITALEASTVAMLEDAVANPLLYLLKPQREGGGNNIYGQQLQRMLQQHLDAKTDADRLGSCVLVRRMLPPVLPSLLTRSHAAAETLEKGALPPVECSLVASVGELGVFSAFLFCGQQHQHHCTQQQQQQGSSSCSNLNVCCGTLLRTKAATAQEGGVAAGYGRIDSPLLFRGAPAWAVVKRLQQLATVLD</sequence>
<dbReference type="Gene3D" id="3.30.1490.80">
    <property type="match status" value="1"/>
</dbReference>
<evidence type="ECO:0000259" key="1">
    <source>
        <dbReference type="Pfam" id="PF03199"/>
    </source>
</evidence>
<dbReference type="Pfam" id="PF03917">
    <property type="entry name" value="GSH_synth_ATP"/>
    <property type="match status" value="1"/>
</dbReference>
<dbReference type="RefSeq" id="XP_026190338.1">
    <property type="nucleotide sequence ID" value="XM_026334553.1"/>
</dbReference>
<evidence type="ECO:0000313" key="2">
    <source>
        <dbReference type="Proteomes" id="UP000515125"/>
    </source>
</evidence>
<dbReference type="GO" id="GO:0004363">
    <property type="term" value="F:glutathione synthase activity"/>
    <property type="evidence" value="ECO:0007669"/>
    <property type="project" value="InterPro"/>
</dbReference>
<dbReference type="PANTHER" id="PTHR11130">
    <property type="entry name" value="GLUTATHIONE SYNTHETASE"/>
    <property type="match status" value="1"/>
</dbReference>
<gene>
    <name evidence="3" type="primary">LOC113146620</name>
</gene>
<dbReference type="GO" id="GO:0043295">
    <property type="term" value="F:glutathione binding"/>
    <property type="evidence" value="ECO:0007669"/>
    <property type="project" value="TreeGrafter"/>
</dbReference>
<dbReference type="InterPro" id="IPR037013">
    <property type="entry name" value="GSH-S_sub-bd_sf"/>
</dbReference>
<dbReference type="OrthoDB" id="2020073at2759"/>
<organism evidence="2 3">
    <name type="scientific">Cyclospora cayetanensis</name>
    <dbReference type="NCBI Taxonomy" id="88456"/>
    <lineage>
        <taxon>Eukaryota</taxon>
        <taxon>Sar</taxon>
        <taxon>Alveolata</taxon>
        <taxon>Apicomplexa</taxon>
        <taxon>Conoidasida</taxon>
        <taxon>Coccidia</taxon>
        <taxon>Eucoccidiorida</taxon>
        <taxon>Eimeriorina</taxon>
        <taxon>Eimeriidae</taxon>
        <taxon>Cyclospora</taxon>
    </lineage>
</organism>
<keyword evidence="2" id="KW-1185">Reference proteome</keyword>
<proteinExistence type="predicted"/>
<dbReference type="Gene3D" id="3.30.470.20">
    <property type="entry name" value="ATP-grasp fold, B domain"/>
    <property type="match status" value="2"/>
</dbReference>
<dbReference type="InterPro" id="IPR014049">
    <property type="entry name" value="Glutathione_synthase_N_euk"/>
</dbReference>
<dbReference type="Gene3D" id="3.30.1490.50">
    <property type="match status" value="1"/>
</dbReference>
<protein>
    <submittedName>
        <fullName evidence="3">Glutathione synthetase-like</fullName>
    </submittedName>
</protein>
<dbReference type="Proteomes" id="UP000515125">
    <property type="component" value="Unplaced"/>
</dbReference>
<name>A0A6P6RRB0_9EIME</name>
<dbReference type="Gene3D" id="3.40.50.1760">
    <property type="entry name" value="Glutathione synthase, substrate-binding domain superfamily, eukaryotic"/>
    <property type="match status" value="1"/>
</dbReference>
<dbReference type="AlphaFoldDB" id="A0A6P6RRB0"/>
<feature type="domain" description="Glutathione synthase substrate-binding" evidence="1">
    <location>
        <begin position="335"/>
        <end position="497"/>
    </location>
</feature>
<dbReference type="InterPro" id="IPR014709">
    <property type="entry name" value="Glutathione_synthase_C_euk"/>
</dbReference>
<dbReference type="GO" id="GO:0005829">
    <property type="term" value="C:cytosol"/>
    <property type="evidence" value="ECO:0007669"/>
    <property type="project" value="TreeGrafter"/>
</dbReference>
<accession>A0A6P6RRB0</accession>
<dbReference type="InterPro" id="IPR004887">
    <property type="entry name" value="GSH_synth_subst-bd"/>
</dbReference>
<dbReference type="InterPro" id="IPR016185">
    <property type="entry name" value="PreATP-grasp_dom_sf"/>
</dbReference>
<dbReference type="GeneID" id="113146620"/>
<dbReference type="InterPro" id="IPR005615">
    <property type="entry name" value="Glutathione_synthase"/>
</dbReference>